<dbReference type="PANTHER" id="PTHR30543">
    <property type="entry name" value="CHROMATE REDUCTASE"/>
    <property type="match status" value="1"/>
</dbReference>
<dbReference type="InterPro" id="IPR029039">
    <property type="entry name" value="Flavoprotein-like_sf"/>
</dbReference>
<feature type="domain" description="NADPH-dependent FMN reductase-like" evidence="2">
    <location>
        <begin position="4"/>
        <end position="148"/>
    </location>
</feature>
<gene>
    <name evidence="3" type="primary">azr</name>
    <name evidence="3" type="ORF">NFRAN_1365</name>
</gene>
<evidence type="ECO:0000313" key="4">
    <source>
        <dbReference type="Proteomes" id="UP000294299"/>
    </source>
</evidence>
<dbReference type="InterPro" id="IPR050712">
    <property type="entry name" value="NAD(P)H-dep_reductase"/>
</dbReference>
<dbReference type="InterPro" id="IPR005025">
    <property type="entry name" value="FMN_Rdtase-like_dom"/>
</dbReference>
<dbReference type="PANTHER" id="PTHR30543:SF21">
    <property type="entry name" value="NAD(P)H-DEPENDENT FMN REDUCTASE LOT6"/>
    <property type="match status" value="1"/>
</dbReference>
<organism evidence="3 4">
    <name type="scientific">Candidatus Nitrosocosmicus franklandianus</name>
    <dbReference type="NCBI Taxonomy" id="1798806"/>
    <lineage>
        <taxon>Archaea</taxon>
        <taxon>Nitrososphaerota</taxon>
        <taxon>Nitrososphaeria</taxon>
        <taxon>Nitrososphaerales</taxon>
        <taxon>Nitrososphaeraceae</taxon>
        <taxon>Candidatus Nitrosocosmicus</taxon>
    </lineage>
</organism>
<dbReference type="Gene3D" id="3.40.50.360">
    <property type="match status" value="1"/>
</dbReference>
<dbReference type="Pfam" id="PF03358">
    <property type="entry name" value="FMN_red"/>
    <property type="match status" value="1"/>
</dbReference>
<evidence type="ECO:0000259" key="2">
    <source>
        <dbReference type="Pfam" id="PF03358"/>
    </source>
</evidence>
<dbReference type="GO" id="GO:0050446">
    <property type="term" value="F:azobenzene reductase (NADP+) activity"/>
    <property type="evidence" value="ECO:0007669"/>
    <property type="project" value="UniProtKB-EC"/>
</dbReference>
<dbReference type="SUPFAM" id="SSF52218">
    <property type="entry name" value="Flavoproteins"/>
    <property type="match status" value="1"/>
</dbReference>
<evidence type="ECO:0000313" key="3">
    <source>
        <dbReference type="EMBL" id="VFJ13687.1"/>
    </source>
</evidence>
<dbReference type="GO" id="GO:0005829">
    <property type="term" value="C:cytosol"/>
    <property type="evidence" value="ECO:0007669"/>
    <property type="project" value="TreeGrafter"/>
</dbReference>
<dbReference type="Proteomes" id="UP000294299">
    <property type="component" value="Chromosome NFRAN"/>
</dbReference>
<keyword evidence="3" id="KW-0560">Oxidoreductase</keyword>
<proteinExistence type="inferred from homology"/>
<dbReference type="GO" id="GO:0010181">
    <property type="term" value="F:FMN binding"/>
    <property type="evidence" value="ECO:0007669"/>
    <property type="project" value="TreeGrafter"/>
</dbReference>
<dbReference type="AlphaFoldDB" id="A0A484IBU2"/>
<dbReference type="EC" id="1.7.1.6" evidence="3"/>
<dbReference type="EMBL" id="LR216287">
    <property type="protein sequence ID" value="VFJ13687.1"/>
    <property type="molecule type" value="Genomic_DNA"/>
</dbReference>
<protein>
    <submittedName>
        <fullName evidence="3">NADPH azoreductase</fullName>
        <ecNumber evidence="3">1.7.1.6</ecNumber>
    </submittedName>
</protein>
<dbReference type="RefSeq" id="WP_134483659.1">
    <property type="nucleotide sequence ID" value="NZ_LR216287.1"/>
</dbReference>
<keyword evidence="4" id="KW-1185">Reference proteome</keyword>
<comment type="similarity">
    <text evidence="1">Belongs to the SsuE family. Isf subfamily.</text>
</comment>
<dbReference type="GeneID" id="39420727"/>
<name>A0A484IBU2_9ARCH</name>
<dbReference type="OrthoDB" id="9059at2157"/>
<reference evidence="3 4" key="1">
    <citation type="submission" date="2019-02" db="EMBL/GenBank/DDBJ databases">
        <authorList>
            <person name="Lehtovirta-Morley E L."/>
        </authorList>
    </citation>
    <scope>NUCLEOTIDE SEQUENCE [LARGE SCALE GENOMIC DNA]</scope>
    <source>
        <strain evidence="3">NFRAN1</strain>
    </source>
</reference>
<accession>A0A484IBU2</accession>
<dbReference type="KEGG" id="nfn:NFRAN_1365"/>
<evidence type="ECO:0000256" key="1">
    <source>
        <dbReference type="ARBA" id="ARBA00038292"/>
    </source>
</evidence>
<sequence>MTINLLGIAGSMRNNSYSFKALDLALKIAKERYNAEINLFDLRKNRLPIYEPNLQLDKIQQSEKESLQMANTMVKWTDAIILASPDYHGSMSGVLKNFLDFFWKEFSGKTFGYICASHEKGLTVMEQMRTAVRQCYGWSMPYGISTSSNDFDIDGNITNQKTVMRIEMLSRDIVFYGKAIRNQFLADTSNKVKESYSFLTLEK</sequence>